<dbReference type="GeneID" id="83055352"/>
<dbReference type="Proteomes" id="UP000434554">
    <property type="component" value="Unassembled WGS sequence"/>
</dbReference>
<evidence type="ECO:0000313" key="2">
    <source>
        <dbReference type="Proteomes" id="UP000434554"/>
    </source>
</evidence>
<dbReference type="SUPFAM" id="SSF109604">
    <property type="entry name" value="HD-domain/PDEase-like"/>
    <property type="match status" value="1"/>
</dbReference>
<dbReference type="PANTHER" id="PTHR38659">
    <property type="entry name" value="METAL-DEPENDENT PHOSPHOHYDROLASE"/>
    <property type="match status" value="1"/>
</dbReference>
<organism evidence="1 2">
    <name type="scientific">Veillonella seminalis</name>
    <dbReference type="NCBI Taxonomy" id="1502943"/>
    <lineage>
        <taxon>Bacteria</taxon>
        <taxon>Bacillati</taxon>
        <taxon>Bacillota</taxon>
        <taxon>Negativicutes</taxon>
        <taxon>Veillonellales</taxon>
        <taxon>Veillonellaceae</taxon>
        <taxon>Veillonella</taxon>
    </lineage>
</organism>
<comment type="caution">
    <text evidence="1">The sequence shown here is derived from an EMBL/GenBank/DDBJ whole genome shotgun (WGS) entry which is preliminary data.</text>
</comment>
<dbReference type="Gene3D" id="1.10.3210.10">
    <property type="entry name" value="Hypothetical protein af1432"/>
    <property type="match status" value="1"/>
</dbReference>
<name>A0A833FFU5_9FIRM</name>
<accession>A0A833FFU5</accession>
<dbReference type="AlphaFoldDB" id="A0A833FFU5"/>
<keyword evidence="1" id="KW-0378">Hydrolase</keyword>
<evidence type="ECO:0000313" key="1">
    <source>
        <dbReference type="EMBL" id="KAB1479527.1"/>
    </source>
</evidence>
<dbReference type="PANTHER" id="PTHR38659:SF2">
    <property type="entry name" value="HDIG DOMAIN PROTEIN"/>
    <property type="match status" value="1"/>
</dbReference>
<protein>
    <submittedName>
        <fullName evidence="1">Hydrolase</fullName>
    </submittedName>
</protein>
<reference evidence="1 2" key="1">
    <citation type="submission" date="2019-09" db="EMBL/GenBank/DDBJ databases">
        <title>Draft genome sequence of 3 type strains from the CCUG.</title>
        <authorList>
            <person name="Pineiro-Iglesias B."/>
            <person name="Tunovic T."/>
            <person name="Unosson C."/>
            <person name="Inganas E."/>
            <person name="Ohlen M."/>
            <person name="Cardew S."/>
            <person name="Jensie-Markopoulos S."/>
            <person name="Salva-Serra F."/>
            <person name="Jaen-Luchoro D."/>
            <person name="Karlsson R."/>
            <person name="Svensson-Stadler L."/>
            <person name="Chun J."/>
            <person name="Moore E."/>
        </authorList>
    </citation>
    <scope>NUCLEOTIDE SEQUENCE [LARGE SCALE GENOMIC DNA]</scope>
    <source>
        <strain evidence="1 2">CCUG 65427</strain>
    </source>
</reference>
<dbReference type="RefSeq" id="WP_127008049.1">
    <property type="nucleotide sequence ID" value="NZ_RQUZ01000008.1"/>
</dbReference>
<proteinExistence type="predicted"/>
<sequence length="198" mass="22508">MHTPSLTRENALALLKEYNKEPFHIQHALTVEAVMRWYANELGFGEEADYWAQVGLLHDVDFEMYPEEHCIKAQELLKNAGVADDEIYSICCHGYGICIDWDPKELMENGLYAADELTGLIGAAALMRPSKSTKDMELKSLKKKFKDKKFAAGCSRDVIKNGADRLGWELDELLTKTLQAMQVFEDEIVKEYQVQVAN</sequence>
<dbReference type="EMBL" id="WBKH01000002">
    <property type="protein sequence ID" value="KAB1479527.1"/>
    <property type="molecule type" value="Genomic_DNA"/>
</dbReference>
<gene>
    <name evidence="1" type="ORF">F8R14_02430</name>
</gene>
<dbReference type="GO" id="GO:0016787">
    <property type="term" value="F:hydrolase activity"/>
    <property type="evidence" value="ECO:0007669"/>
    <property type="project" value="UniProtKB-KW"/>
</dbReference>